<name>B9XQY0_PEDPL</name>
<evidence type="ECO:0000313" key="2">
    <source>
        <dbReference type="Proteomes" id="UP000003688"/>
    </source>
</evidence>
<evidence type="ECO:0000313" key="1">
    <source>
        <dbReference type="EMBL" id="EEF57757.1"/>
    </source>
</evidence>
<reference evidence="1 2" key="1">
    <citation type="journal article" date="2011" name="J. Bacteriol.">
        <title>Genome sequence of 'Pedosphaera parvula' Ellin514, an aerobic Verrucomicrobial isolate from pasture soil.</title>
        <authorList>
            <person name="Kant R."/>
            <person name="van Passel M.W."/>
            <person name="Sangwan P."/>
            <person name="Palva A."/>
            <person name="Lucas S."/>
            <person name="Copeland A."/>
            <person name="Lapidus A."/>
            <person name="Glavina Del Rio T."/>
            <person name="Dalin E."/>
            <person name="Tice H."/>
            <person name="Bruce D."/>
            <person name="Goodwin L."/>
            <person name="Pitluck S."/>
            <person name="Chertkov O."/>
            <person name="Larimer F.W."/>
            <person name="Land M.L."/>
            <person name="Hauser L."/>
            <person name="Brettin T.S."/>
            <person name="Detter J.C."/>
            <person name="Han S."/>
            <person name="de Vos W.M."/>
            <person name="Janssen P.H."/>
            <person name="Smidt H."/>
        </authorList>
    </citation>
    <scope>NUCLEOTIDE SEQUENCE [LARGE SCALE GENOMIC DNA]</scope>
    <source>
        <strain evidence="1 2">Ellin514</strain>
    </source>
</reference>
<gene>
    <name evidence="1" type="ORF">Cflav_PD0639</name>
</gene>
<proteinExistence type="predicted"/>
<protein>
    <submittedName>
        <fullName evidence="1">Uncharacterized protein</fullName>
    </submittedName>
</protein>
<dbReference type="Proteomes" id="UP000003688">
    <property type="component" value="Unassembled WGS sequence"/>
</dbReference>
<dbReference type="EMBL" id="ABOX02000058">
    <property type="protein sequence ID" value="EEF57757.1"/>
    <property type="molecule type" value="Genomic_DNA"/>
</dbReference>
<dbReference type="RefSeq" id="WP_007418215.1">
    <property type="nucleotide sequence ID" value="NZ_ABOX02000058.1"/>
</dbReference>
<dbReference type="AlphaFoldDB" id="B9XQY0"/>
<organism evidence="1 2">
    <name type="scientific">Pedosphaera parvula (strain Ellin514)</name>
    <dbReference type="NCBI Taxonomy" id="320771"/>
    <lineage>
        <taxon>Bacteria</taxon>
        <taxon>Pseudomonadati</taxon>
        <taxon>Verrucomicrobiota</taxon>
        <taxon>Pedosphaerae</taxon>
        <taxon>Pedosphaerales</taxon>
        <taxon>Pedosphaeraceae</taxon>
        <taxon>Pedosphaera</taxon>
    </lineage>
</organism>
<sequence length="81" mass="9287">MAKQVQIILQDDLTRLYYSGPNVWTENVEKALDFGQTTRALDFILRSGQPQLGIVMHFEDAQYDLKFKARMDQNAGKIVPV</sequence>
<comment type="caution">
    <text evidence="1">The sequence shown here is derived from an EMBL/GenBank/DDBJ whole genome shotgun (WGS) entry which is preliminary data.</text>
</comment>
<keyword evidence="2" id="KW-1185">Reference proteome</keyword>
<accession>B9XQY0</accession>